<sequence>MTEPSTSTSASETGEVTAVLDAPTPQDGQPAPVQQPKRPEPTIPYSWRTFEPQPVFEYVTDCDRADELLEGLQPCVFGFDVEWKPVFLKGQPENKVALIQLANNEVIYLLQVSAMQRFPESLRAILESETYTKAGVGIQGKCKCFLSFIYQGELTDVYLLFQGDAKKVYRDCGVSMKQCIDLSLLARSVDSTWKGKYTNPIGLANLVGTYEFLALGKGKITRSNWEAQLSYNQQEYAANDGHSGYTIYSRLIKMADEMVVPPAESCYSFEVHRGALCDSQGRTWHPNNPNYDPGPPPPPKPPKEKKEGDNGKPNVSGVSRQPPARGRRHYQQQRERSNRGPDRLVGAVSGSSSGHMNGLQRVAGDRAVTNGGRGLMITRLARQPHGGGGGRMGTVNKCVRGLLRTL</sequence>
<dbReference type="InterPro" id="IPR036397">
    <property type="entry name" value="RNaseH_sf"/>
</dbReference>
<dbReference type="InterPro" id="IPR051132">
    <property type="entry name" value="3-5_Exonuclease_domain"/>
</dbReference>
<evidence type="ECO:0000256" key="2">
    <source>
        <dbReference type="ARBA" id="ARBA00022801"/>
    </source>
</evidence>
<dbReference type="PANTHER" id="PTHR13620">
    <property type="entry name" value="3-5 EXONUCLEASE"/>
    <property type="match status" value="1"/>
</dbReference>
<feature type="compositionally biased region" description="Low complexity" evidence="3">
    <location>
        <begin position="1"/>
        <end position="17"/>
    </location>
</feature>
<dbReference type="GO" id="GO:0003676">
    <property type="term" value="F:nucleic acid binding"/>
    <property type="evidence" value="ECO:0007669"/>
    <property type="project" value="InterPro"/>
</dbReference>
<protein>
    <submittedName>
        <fullName evidence="5">Ribonuclease H-like domain-containing protein</fullName>
    </submittedName>
</protein>
<reference evidence="5" key="2">
    <citation type="submission" date="2020-11" db="EMBL/GenBank/DDBJ databases">
        <authorList>
            <consortium name="DOE Joint Genome Institute"/>
            <person name="Kuo A."/>
            <person name="Miyauchi S."/>
            <person name="Kiss E."/>
            <person name="Drula E."/>
            <person name="Kohler A."/>
            <person name="Sanchez-Garcia M."/>
            <person name="Andreopoulos B."/>
            <person name="Barry K.W."/>
            <person name="Bonito G."/>
            <person name="Buee M."/>
            <person name="Carver A."/>
            <person name="Chen C."/>
            <person name="Cichocki N."/>
            <person name="Clum A."/>
            <person name="Culley D."/>
            <person name="Crous P.W."/>
            <person name="Fauchery L."/>
            <person name="Girlanda M."/>
            <person name="Hayes R."/>
            <person name="Keri Z."/>
            <person name="Labutti K."/>
            <person name="Lipzen A."/>
            <person name="Lombard V."/>
            <person name="Magnuson J."/>
            <person name="Maillard F."/>
            <person name="Morin E."/>
            <person name="Murat C."/>
            <person name="Nolan M."/>
            <person name="Ohm R."/>
            <person name="Pangilinan J."/>
            <person name="Pereira M."/>
            <person name="Perotto S."/>
            <person name="Peter M."/>
            <person name="Riley R."/>
            <person name="Sitrit Y."/>
            <person name="Stielow B."/>
            <person name="Szollosi G."/>
            <person name="Zifcakova L."/>
            <person name="Stursova M."/>
            <person name="Spatafora J.W."/>
            <person name="Tedersoo L."/>
            <person name="Vaario L.-M."/>
            <person name="Yamada A."/>
            <person name="Yan M."/>
            <person name="Wang P."/>
            <person name="Xu J."/>
            <person name="Bruns T."/>
            <person name="Baldrian P."/>
            <person name="Vilgalys R."/>
            <person name="Henrissat B."/>
            <person name="Grigoriev I.V."/>
            <person name="Hibbett D."/>
            <person name="Nagy L.G."/>
            <person name="Martin F.M."/>
        </authorList>
    </citation>
    <scope>NUCLEOTIDE SEQUENCE</scope>
    <source>
        <strain evidence="5">UH-Tt-Lm1</strain>
    </source>
</reference>
<dbReference type="PANTHER" id="PTHR13620:SF104">
    <property type="entry name" value="EXONUCLEASE 3'-5' DOMAIN-CONTAINING PROTEIN 2"/>
    <property type="match status" value="1"/>
</dbReference>
<keyword evidence="2" id="KW-0378">Hydrolase</keyword>
<feature type="compositionally biased region" description="Basic and acidic residues" evidence="3">
    <location>
        <begin position="301"/>
        <end position="310"/>
    </location>
</feature>
<proteinExistence type="predicted"/>
<feature type="compositionally biased region" description="Basic and acidic residues" evidence="3">
    <location>
        <begin position="332"/>
        <end position="342"/>
    </location>
</feature>
<dbReference type="GO" id="GO:0008408">
    <property type="term" value="F:3'-5' exonuclease activity"/>
    <property type="evidence" value="ECO:0007669"/>
    <property type="project" value="InterPro"/>
</dbReference>
<feature type="region of interest" description="Disordered" evidence="3">
    <location>
        <begin position="280"/>
        <end position="358"/>
    </location>
</feature>
<dbReference type="OrthoDB" id="1920326at2759"/>
<dbReference type="SMART" id="SM00474">
    <property type="entry name" value="35EXOc"/>
    <property type="match status" value="1"/>
</dbReference>
<dbReference type="AlphaFoldDB" id="A0A9P6HFZ7"/>
<dbReference type="EMBL" id="WIUZ02000006">
    <property type="protein sequence ID" value="KAF9786027.1"/>
    <property type="molecule type" value="Genomic_DNA"/>
</dbReference>
<feature type="region of interest" description="Disordered" evidence="3">
    <location>
        <begin position="1"/>
        <end position="46"/>
    </location>
</feature>
<evidence type="ECO:0000256" key="3">
    <source>
        <dbReference type="SAM" id="MobiDB-lite"/>
    </source>
</evidence>
<evidence type="ECO:0000313" key="6">
    <source>
        <dbReference type="Proteomes" id="UP000736335"/>
    </source>
</evidence>
<dbReference type="InterPro" id="IPR002562">
    <property type="entry name" value="3'-5'_exonuclease_dom"/>
</dbReference>
<dbReference type="Pfam" id="PF01612">
    <property type="entry name" value="DNA_pol_A_exo1"/>
    <property type="match status" value="1"/>
</dbReference>
<dbReference type="Gene3D" id="3.30.420.10">
    <property type="entry name" value="Ribonuclease H-like superfamily/Ribonuclease H"/>
    <property type="match status" value="2"/>
</dbReference>
<reference evidence="5" key="1">
    <citation type="journal article" date="2020" name="Nat. Commun.">
        <title>Large-scale genome sequencing of mycorrhizal fungi provides insights into the early evolution of symbiotic traits.</title>
        <authorList>
            <person name="Miyauchi S."/>
            <person name="Kiss E."/>
            <person name="Kuo A."/>
            <person name="Drula E."/>
            <person name="Kohler A."/>
            <person name="Sanchez-Garcia M."/>
            <person name="Morin E."/>
            <person name="Andreopoulos B."/>
            <person name="Barry K.W."/>
            <person name="Bonito G."/>
            <person name="Buee M."/>
            <person name="Carver A."/>
            <person name="Chen C."/>
            <person name="Cichocki N."/>
            <person name="Clum A."/>
            <person name="Culley D."/>
            <person name="Crous P.W."/>
            <person name="Fauchery L."/>
            <person name="Girlanda M."/>
            <person name="Hayes R.D."/>
            <person name="Keri Z."/>
            <person name="LaButti K."/>
            <person name="Lipzen A."/>
            <person name="Lombard V."/>
            <person name="Magnuson J."/>
            <person name="Maillard F."/>
            <person name="Murat C."/>
            <person name="Nolan M."/>
            <person name="Ohm R.A."/>
            <person name="Pangilinan J."/>
            <person name="Pereira M.F."/>
            <person name="Perotto S."/>
            <person name="Peter M."/>
            <person name="Pfister S."/>
            <person name="Riley R."/>
            <person name="Sitrit Y."/>
            <person name="Stielow J.B."/>
            <person name="Szollosi G."/>
            <person name="Zifcakova L."/>
            <person name="Stursova M."/>
            <person name="Spatafora J.W."/>
            <person name="Tedersoo L."/>
            <person name="Vaario L.M."/>
            <person name="Yamada A."/>
            <person name="Yan M."/>
            <person name="Wang P."/>
            <person name="Xu J."/>
            <person name="Bruns T."/>
            <person name="Baldrian P."/>
            <person name="Vilgalys R."/>
            <person name="Dunand C."/>
            <person name="Henrissat B."/>
            <person name="Grigoriev I.V."/>
            <person name="Hibbett D."/>
            <person name="Nagy L.G."/>
            <person name="Martin F.M."/>
        </authorList>
    </citation>
    <scope>NUCLEOTIDE SEQUENCE</scope>
    <source>
        <strain evidence="5">UH-Tt-Lm1</strain>
    </source>
</reference>
<feature type="non-terminal residue" evidence="5">
    <location>
        <position position="1"/>
    </location>
</feature>
<dbReference type="Proteomes" id="UP000736335">
    <property type="component" value="Unassembled WGS sequence"/>
</dbReference>
<dbReference type="GO" id="GO:0005634">
    <property type="term" value="C:nucleus"/>
    <property type="evidence" value="ECO:0007669"/>
    <property type="project" value="TreeGrafter"/>
</dbReference>
<evidence type="ECO:0000259" key="4">
    <source>
        <dbReference type="SMART" id="SM00474"/>
    </source>
</evidence>
<dbReference type="GO" id="GO:0006139">
    <property type="term" value="P:nucleobase-containing compound metabolic process"/>
    <property type="evidence" value="ECO:0007669"/>
    <property type="project" value="InterPro"/>
</dbReference>
<evidence type="ECO:0000313" key="5">
    <source>
        <dbReference type="EMBL" id="KAF9786027.1"/>
    </source>
</evidence>
<keyword evidence="6" id="KW-1185">Reference proteome</keyword>
<evidence type="ECO:0000256" key="1">
    <source>
        <dbReference type="ARBA" id="ARBA00022722"/>
    </source>
</evidence>
<keyword evidence="1" id="KW-0540">Nuclease</keyword>
<accession>A0A9P6HFZ7</accession>
<dbReference type="GO" id="GO:0005737">
    <property type="term" value="C:cytoplasm"/>
    <property type="evidence" value="ECO:0007669"/>
    <property type="project" value="TreeGrafter"/>
</dbReference>
<name>A0A9P6HFZ7_9AGAM</name>
<comment type="caution">
    <text evidence="5">The sequence shown here is derived from an EMBL/GenBank/DDBJ whole genome shotgun (WGS) entry which is preliminary data.</text>
</comment>
<dbReference type="SUPFAM" id="SSF53098">
    <property type="entry name" value="Ribonuclease H-like"/>
    <property type="match status" value="1"/>
</dbReference>
<feature type="domain" description="3'-5' exonuclease" evidence="4">
    <location>
        <begin position="56"/>
        <end position="256"/>
    </location>
</feature>
<dbReference type="CDD" id="cd06141">
    <property type="entry name" value="WRN_exo"/>
    <property type="match status" value="1"/>
</dbReference>
<dbReference type="InterPro" id="IPR012337">
    <property type="entry name" value="RNaseH-like_sf"/>
</dbReference>
<organism evidence="5 6">
    <name type="scientific">Thelephora terrestris</name>
    <dbReference type="NCBI Taxonomy" id="56493"/>
    <lineage>
        <taxon>Eukaryota</taxon>
        <taxon>Fungi</taxon>
        <taxon>Dikarya</taxon>
        <taxon>Basidiomycota</taxon>
        <taxon>Agaricomycotina</taxon>
        <taxon>Agaricomycetes</taxon>
        <taxon>Thelephorales</taxon>
        <taxon>Thelephoraceae</taxon>
        <taxon>Thelephora</taxon>
    </lineage>
</organism>
<gene>
    <name evidence="5" type="ORF">BJ322DRAFT_1057495</name>
</gene>